<dbReference type="Gene3D" id="3.40.50.1110">
    <property type="entry name" value="SGNH hydrolase"/>
    <property type="match status" value="1"/>
</dbReference>
<protein>
    <submittedName>
        <fullName evidence="2">Uncharacterized protein</fullName>
    </submittedName>
</protein>
<sequence>MRGGPRTSRARVPHPRLSSRPAANRRLRRARAPAFRPCEHPDAGGRGGVTRHLPPLRASTALLLAAVALSACTPETAGTRPVVVDEPSPVGPTRPAIIDEVEQILVLGDSVTLGVNACTREERICGAASWATGGSDVDSLAVRATAQNPGAVVSALARDGARVSTALGNLDTILAEHAQLVVVFLGANDACAPSLDEMTDIATFRDQYGRLLNALHADSDPAILAVLVPDLENVWEQGHGTPQALRAWGSTPACRSLLGDADDTGATASGRRAAVSTRVDEYNAAIAELCGLLPKCRTDGGVVHDHPFDSGELSTVDYFHPSEAGQRVIASLVWSALAELPTANG</sequence>
<feature type="region of interest" description="Disordered" evidence="1">
    <location>
        <begin position="1"/>
        <end position="52"/>
    </location>
</feature>
<proteinExistence type="predicted"/>
<name>A0A387BAI8_9MICO</name>
<dbReference type="KEGG" id="lyd:D7I47_12090"/>
<dbReference type="PANTHER" id="PTHR30383:SF29">
    <property type="entry name" value="SGNH HYDROLASE-TYPE ESTERASE DOMAIN-CONTAINING PROTEIN"/>
    <property type="match status" value="1"/>
</dbReference>
<evidence type="ECO:0000313" key="2">
    <source>
        <dbReference type="EMBL" id="AYF98921.1"/>
    </source>
</evidence>
<dbReference type="Pfam" id="PF00657">
    <property type="entry name" value="Lipase_GDSL"/>
    <property type="match status" value="1"/>
</dbReference>
<gene>
    <name evidence="2" type="ORF">D7I47_12090</name>
</gene>
<reference evidence="3" key="1">
    <citation type="submission" date="2018-09" db="EMBL/GenBank/DDBJ databases">
        <title>Genome sequencing of strain 2DFWR-13.</title>
        <authorList>
            <person name="Heo J."/>
            <person name="Kim S.-J."/>
            <person name="Kwon S.-W."/>
        </authorList>
    </citation>
    <scope>NUCLEOTIDE SEQUENCE [LARGE SCALE GENOMIC DNA]</scope>
    <source>
        <strain evidence="3">2DFWR-13</strain>
    </source>
</reference>
<dbReference type="InterPro" id="IPR051532">
    <property type="entry name" value="Ester_Hydrolysis_Enzymes"/>
</dbReference>
<dbReference type="SUPFAM" id="SSF52266">
    <property type="entry name" value="SGNH hydrolase"/>
    <property type="match status" value="1"/>
</dbReference>
<evidence type="ECO:0000313" key="3">
    <source>
        <dbReference type="Proteomes" id="UP000278886"/>
    </source>
</evidence>
<dbReference type="InterPro" id="IPR036514">
    <property type="entry name" value="SGNH_hydro_sf"/>
</dbReference>
<accession>A0A387BAI8</accession>
<keyword evidence="3" id="KW-1185">Reference proteome</keyword>
<organism evidence="2 3">
    <name type="scientific">Protaetiibacter intestinalis</name>
    <dbReference type="NCBI Taxonomy" id="2419774"/>
    <lineage>
        <taxon>Bacteria</taxon>
        <taxon>Bacillati</taxon>
        <taxon>Actinomycetota</taxon>
        <taxon>Actinomycetes</taxon>
        <taxon>Micrococcales</taxon>
        <taxon>Microbacteriaceae</taxon>
        <taxon>Protaetiibacter</taxon>
    </lineage>
</organism>
<dbReference type="AlphaFoldDB" id="A0A387BAI8"/>
<dbReference type="InterPro" id="IPR001087">
    <property type="entry name" value="GDSL"/>
</dbReference>
<dbReference type="PANTHER" id="PTHR30383">
    <property type="entry name" value="THIOESTERASE 1/PROTEASE 1/LYSOPHOSPHOLIPASE L1"/>
    <property type="match status" value="1"/>
</dbReference>
<evidence type="ECO:0000256" key="1">
    <source>
        <dbReference type="SAM" id="MobiDB-lite"/>
    </source>
</evidence>
<dbReference type="EMBL" id="CP032630">
    <property type="protein sequence ID" value="AYF98921.1"/>
    <property type="molecule type" value="Genomic_DNA"/>
</dbReference>
<dbReference type="Proteomes" id="UP000278886">
    <property type="component" value="Chromosome"/>
</dbReference>